<organism evidence="4 5">
    <name type="scientific">Shouchella clausii</name>
    <name type="common">Alkalihalobacillus clausii</name>
    <dbReference type="NCBI Taxonomy" id="79880"/>
    <lineage>
        <taxon>Bacteria</taxon>
        <taxon>Bacillati</taxon>
        <taxon>Bacillota</taxon>
        <taxon>Bacilli</taxon>
        <taxon>Bacillales</taxon>
        <taxon>Bacillaceae</taxon>
        <taxon>Shouchella</taxon>
    </lineage>
</organism>
<dbReference type="RefSeq" id="WP_176471927.1">
    <property type="nucleotide sequence ID" value="NZ_NPBS01000594.1"/>
</dbReference>
<feature type="non-terminal residue" evidence="4">
    <location>
        <position position="81"/>
    </location>
</feature>
<dbReference type="InterPro" id="IPR036852">
    <property type="entry name" value="Peptidase_S8/S53_dom_sf"/>
</dbReference>
<evidence type="ECO:0000313" key="4">
    <source>
        <dbReference type="EMBL" id="PAF13721.1"/>
    </source>
</evidence>
<evidence type="ECO:0000256" key="2">
    <source>
        <dbReference type="PROSITE-ProRule" id="PRU01240"/>
    </source>
</evidence>
<protein>
    <recommendedName>
        <fullName evidence="3">Peptidase S8/S53 domain-containing protein</fullName>
    </recommendedName>
</protein>
<feature type="non-terminal residue" evidence="4">
    <location>
        <position position="1"/>
    </location>
</feature>
<gene>
    <name evidence="4" type="ORF">CHH61_24650</name>
</gene>
<comment type="caution">
    <text evidence="2">Lacks conserved residue(s) required for the propagation of feature annotation.</text>
</comment>
<evidence type="ECO:0000313" key="5">
    <source>
        <dbReference type="Proteomes" id="UP000216133"/>
    </source>
</evidence>
<dbReference type="PROSITE" id="PS00137">
    <property type="entry name" value="SUBTILASE_HIS"/>
    <property type="match status" value="1"/>
</dbReference>
<dbReference type="InterPro" id="IPR000209">
    <property type="entry name" value="Peptidase_S8/S53_dom"/>
</dbReference>
<reference evidence="4 5" key="1">
    <citation type="submission" date="2017-07" db="EMBL/GenBank/DDBJ databases">
        <title>Isolation and whole genome analysis of endospore-forming bacteria from heroin.</title>
        <authorList>
            <person name="Kalinowski J."/>
            <person name="Ahrens B."/>
            <person name="Al-Dilaimi A."/>
            <person name="Winkler A."/>
            <person name="Wibberg D."/>
            <person name="Schleenbecker U."/>
            <person name="Ruckert C."/>
            <person name="Wolfel R."/>
            <person name="Grass G."/>
        </authorList>
    </citation>
    <scope>NUCLEOTIDE SEQUENCE [LARGE SCALE GENOMIC DNA]</scope>
    <source>
        <strain evidence="4 5">7523-2</strain>
    </source>
</reference>
<accession>A0A268R2I2</accession>
<name>A0A268R2I2_SHOCL</name>
<sequence>LHGTHVAGIIAANGRIQGVAPEATIIAYRALGPGGSGTTEQVIAAIEQAIKDKVDVLNLSLGNNVNGPDLPISMALNKAVE</sequence>
<feature type="domain" description="Peptidase S8/S53" evidence="3">
    <location>
        <begin position="2"/>
        <end position="68"/>
    </location>
</feature>
<dbReference type="InterPro" id="IPR050131">
    <property type="entry name" value="Peptidase_S8_subtilisin-like"/>
</dbReference>
<dbReference type="InterPro" id="IPR022398">
    <property type="entry name" value="Peptidase_S8_His-AS"/>
</dbReference>
<dbReference type="PANTHER" id="PTHR43806">
    <property type="entry name" value="PEPTIDASE S8"/>
    <property type="match status" value="1"/>
</dbReference>
<evidence type="ECO:0000259" key="3">
    <source>
        <dbReference type="Pfam" id="PF00082"/>
    </source>
</evidence>
<dbReference type="Proteomes" id="UP000216133">
    <property type="component" value="Unassembled WGS sequence"/>
</dbReference>
<dbReference type="GO" id="GO:0006508">
    <property type="term" value="P:proteolysis"/>
    <property type="evidence" value="ECO:0007669"/>
    <property type="project" value="InterPro"/>
</dbReference>
<dbReference type="AlphaFoldDB" id="A0A268R2I2"/>
<dbReference type="EMBL" id="NPBS01000594">
    <property type="protein sequence ID" value="PAF13721.1"/>
    <property type="molecule type" value="Genomic_DNA"/>
</dbReference>
<proteinExistence type="inferred from homology"/>
<comment type="similarity">
    <text evidence="1 2">Belongs to the peptidase S8 family.</text>
</comment>
<dbReference type="Pfam" id="PF00082">
    <property type="entry name" value="Peptidase_S8"/>
    <property type="match status" value="1"/>
</dbReference>
<dbReference type="GO" id="GO:0004252">
    <property type="term" value="F:serine-type endopeptidase activity"/>
    <property type="evidence" value="ECO:0007669"/>
    <property type="project" value="InterPro"/>
</dbReference>
<dbReference type="PANTHER" id="PTHR43806:SF65">
    <property type="entry name" value="SERINE PROTEASE APRX"/>
    <property type="match status" value="1"/>
</dbReference>
<evidence type="ECO:0000256" key="1">
    <source>
        <dbReference type="ARBA" id="ARBA00011073"/>
    </source>
</evidence>
<dbReference type="PROSITE" id="PS51892">
    <property type="entry name" value="SUBTILASE"/>
    <property type="match status" value="1"/>
</dbReference>
<comment type="caution">
    <text evidence="4">The sequence shown here is derived from an EMBL/GenBank/DDBJ whole genome shotgun (WGS) entry which is preliminary data.</text>
</comment>
<dbReference type="Gene3D" id="3.40.50.200">
    <property type="entry name" value="Peptidase S8/S53 domain"/>
    <property type="match status" value="1"/>
</dbReference>
<dbReference type="SUPFAM" id="SSF52743">
    <property type="entry name" value="Subtilisin-like"/>
    <property type="match status" value="1"/>
</dbReference>